<dbReference type="Proteomes" id="UP000962161">
    <property type="component" value="Chromosome"/>
</dbReference>
<organism evidence="2 4">
    <name type="scientific">Clostridium sporogenes</name>
    <dbReference type="NCBI Taxonomy" id="1509"/>
    <lineage>
        <taxon>Bacteria</taxon>
        <taxon>Bacillati</taxon>
        <taxon>Bacillota</taxon>
        <taxon>Clostridia</taxon>
        <taxon>Eubacteriales</taxon>
        <taxon>Clostridiaceae</taxon>
        <taxon>Clostridium</taxon>
    </lineage>
</organism>
<evidence type="ECO:0000256" key="1">
    <source>
        <dbReference type="SAM" id="Phobius"/>
    </source>
</evidence>
<dbReference type="EMBL" id="MWJJ01000001">
    <property type="protein sequence ID" value="OSB18247.1"/>
    <property type="molecule type" value="Genomic_DNA"/>
</dbReference>
<evidence type="ECO:0000313" key="4">
    <source>
        <dbReference type="Proteomes" id="UP000193911"/>
    </source>
</evidence>
<name>A0A1J1CUD6_CLOSG</name>
<dbReference type="AlphaFoldDB" id="A0A1J1CUD6"/>
<dbReference type="Proteomes" id="UP000193911">
    <property type="component" value="Unassembled WGS sequence"/>
</dbReference>
<feature type="transmembrane region" description="Helical" evidence="1">
    <location>
        <begin position="33"/>
        <end position="55"/>
    </location>
</feature>
<keyword evidence="1" id="KW-0472">Membrane</keyword>
<dbReference type="EMBL" id="CP022405">
    <property type="protein sequence ID" value="QDY31890.1"/>
    <property type="molecule type" value="Genomic_DNA"/>
</dbReference>
<reference evidence="3" key="2">
    <citation type="submission" date="2017-07" db="EMBL/GenBank/DDBJ databases">
        <title>Genome sequencing of BoNT-producing clostridia.</title>
        <authorList>
            <person name="Williamson C."/>
        </authorList>
    </citation>
    <scope>NUCLEOTIDE SEQUENCE</scope>
    <source>
        <strain evidence="3">AM553</strain>
    </source>
</reference>
<protein>
    <submittedName>
        <fullName evidence="2">Uncharacterized protein</fullName>
    </submittedName>
</protein>
<sequence>MFLQIVKYIGFKGVINMFQFIKYKLRKALDEKFVLSAYLLTIVFLFIISLVYDLGKKIGGFIMVL</sequence>
<evidence type="ECO:0000313" key="3">
    <source>
        <dbReference type="EMBL" id="QDY31890.1"/>
    </source>
</evidence>
<keyword evidence="1" id="KW-1133">Transmembrane helix</keyword>
<proteinExistence type="predicted"/>
<keyword evidence="1" id="KW-0812">Transmembrane</keyword>
<evidence type="ECO:0000313" key="2">
    <source>
        <dbReference type="EMBL" id="OSB18247.1"/>
    </source>
</evidence>
<reference evidence="2 4" key="1">
    <citation type="submission" date="2017-02" db="EMBL/GenBank/DDBJ databases">
        <title>Differentiating clades of botulinum-neurotoxin-producing Clostridia with a simple, multiplex PCR assay.</title>
        <authorList>
            <person name="Williamson C.H.D."/>
            <person name="Vazquez A."/>
            <person name="Hill K."/>
            <person name="Smith T.J."/>
            <person name="Nottingham R."/>
            <person name="Stone N.E."/>
            <person name="Sobek C.J."/>
            <person name="Cocking J.H."/>
            <person name="Fernandez R.A."/>
            <person name="Caballero P.A."/>
            <person name="Leiser O.P."/>
            <person name="Keim P."/>
            <person name="Sahl J.W."/>
        </authorList>
    </citation>
    <scope>NUCLEOTIDE SEQUENCE [LARGE SCALE GENOMIC DNA]</scope>
    <source>
        <strain evidence="2 4">CLS_DGF_0088_06</strain>
    </source>
</reference>
<gene>
    <name evidence="2" type="ORF">B2H94_03780</name>
    <name evidence="3" type="ORF">CGS26_05850</name>
</gene>
<accession>A0A1J1CUD6</accession>